<dbReference type="RefSeq" id="WP_066861403.1">
    <property type="nucleotide sequence ID" value="NZ_CABKVV010000011.1"/>
</dbReference>
<dbReference type="GeneID" id="90531515"/>
<keyword evidence="3" id="KW-1185">Reference proteome</keyword>
<proteinExistence type="predicted"/>
<accession>A0ABT1RZ75</accession>
<dbReference type="SUPFAM" id="SSF47413">
    <property type="entry name" value="lambda repressor-like DNA-binding domains"/>
    <property type="match status" value="1"/>
</dbReference>
<evidence type="ECO:0000313" key="2">
    <source>
        <dbReference type="EMBL" id="MCQ4839988.1"/>
    </source>
</evidence>
<reference evidence="2 3" key="1">
    <citation type="submission" date="2022-06" db="EMBL/GenBank/DDBJ databases">
        <title>Isolation of gut microbiota from human fecal samples.</title>
        <authorList>
            <person name="Pamer E.G."/>
            <person name="Barat B."/>
            <person name="Waligurski E."/>
            <person name="Medina S."/>
            <person name="Paddock L."/>
            <person name="Mostad J."/>
        </authorList>
    </citation>
    <scope>NUCLEOTIDE SEQUENCE [LARGE SCALE GENOMIC DNA]</scope>
    <source>
        <strain evidence="2 3">DFI.9.73</strain>
    </source>
</reference>
<feature type="domain" description="HTH cro/C1-type" evidence="1">
    <location>
        <begin position="86"/>
        <end position="140"/>
    </location>
</feature>
<evidence type="ECO:0000313" key="3">
    <source>
        <dbReference type="Proteomes" id="UP001524473"/>
    </source>
</evidence>
<dbReference type="Proteomes" id="UP001524473">
    <property type="component" value="Unassembled WGS sequence"/>
</dbReference>
<sequence length="144" mass="17398">MRRDYRAENEFMRSALNEGIWILQKYRMDDISQMQLEYAIHFFESKLREAEKLFTPLPKTPAWKLEPRYQSLKKFPFDSLSFRSRLYILRKEKQLSMKEAAQKLGISLYRYRKYESGEAVPNLEERKEMAAVFGVEEERLKVEN</sequence>
<dbReference type="CDD" id="cd00093">
    <property type="entry name" value="HTH_XRE"/>
    <property type="match status" value="1"/>
</dbReference>
<protein>
    <submittedName>
        <fullName evidence="2">Helix-turn-helix domain-containing protein</fullName>
    </submittedName>
</protein>
<name>A0ABT1RZ75_9FIRM</name>
<evidence type="ECO:0000259" key="1">
    <source>
        <dbReference type="PROSITE" id="PS50943"/>
    </source>
</evidence>
<organism evidence="2 3">
    <name type="scientific">Neglectibacter timonensis</name>
    <dbReference type="NCBI Taxonomy" id="1776382"/>
    <lineage>
        <taxon>Bacteria</taxon>
        <taxon>Bacillati</taxon>
        <taxon>Bacillota</taxon>
        <taxon>Clostridia</taxon>
        <taxon>Eubacteriales</taxon>
        <taxon>Oscillospiraceae</taxon>
        <taxon>Neglectibacter</taxon>
    </lineage>
</organism>
<dbReference type="InterPro" id="IPR010982">
    <property type="entry name" value="Lambda_DNA-bd_dom_sf"/>
</dbReference>
<dbReference type="SMART" id="SM00530">
    <property type="entry name" value="HTH_XRE"/>
    <property type="match status" value="1"/>
</dbReference>
<dbReference type="Gene3D" id="1.10.260.40">
    <property type="entry name" value="lambda repressor-like DNA-binding domains"/>
    <property type="match status" value="1"/>
</dbReference>
<gene>
    <name evidence="2" type="ORF">NE695_08675</name>
</gene>
<dbReference type="EMBL" id="JANFZH010000017">
    <property type="protein sequence ID" value="MCQ4839988.1"/>
    <property type="molecule type" value="Genomic_DNA"/>
</dbReference>
<dbReference type="PROSITE" id="PS50943">
    <property type="entry name" value="HTH_CROC1"/>
    <property type="match status" value="1"/>
</dbReference>
<dbReference type="InterPro" id="IPR001387">
    <property type="entry name" value="Cro/C1-type_HTH"/>
</dbReference>
<dbReference type="Pfam" id="PF01381">
    <property type="entry name" value="HTH_3"/>
    <property type="match status" value="1"/>
</dbReference>
<comment type="caution">
    <text evidence="2">The sequence shown here is derived from an EMBL/GenBank/DDBJ whole genome shotgun (WGS) entry which is preliminary data.</text>
</comment>